<reference evidence="3" key="1">
    <citation type="submission" date="2016-11" db="UniProtKB">
        <authorList>
            <consortium name="WormBaseParasite"/>
        </authorList>
    </citation>
    <scope>IDENTIFICATION</scope>
</reference>
<evidence type="ECO:0000256" key="1">
    <source>
        <dbReference type="SAM" id="MobiDB-lite"/>
    </source>
</evidence>
<evidence type="ECO:0000313" key="2">
    <source>
        <dbReference type="Proteomes" id="UP000095280"/>
    </source>
</evidence>
<organism evidence="2 3">
    <name type="scientific">Macrostomum lignano</name>
    <dbReference type="NCBI Taxonomy" id="282301"/>
    <lineage>
        <taxon>Eukaryota</taxon>
        <taxon>Metazoa</taxon>
        <taxon>Spiralia</taxon>
        <taxon>Lophotrochozoa</taxon>
        <taxon>Platyhelminthes</taxon>
        <taxon>Rhabditophora</taxon>
        <taxon>Macrostomorpha</taxon>
        <taxon>Macrostomida</taxon>
        <taxon>Macrostomidae</taxon>
        <taxon>Macrostomum</taxon>
    </lineage>
</organism>
<dbReference type="WBParaSite" id="maker-unitig_44519-snap-gene-0.2-mRNA-1">
    <property type="protein sequence ID" value="maker-unitig_44519-snap-gene-0.2-mRNA-1"/>
    <property type="gene ID" value="maker-unitig_44519-snap-gene-0.2"/>
</dbReference>
<protein>
    <submittedName>
        <fullName evidence="3">Serine/threonine protein kinase</fullName>
    </submittedName>
</protein>
<feature type="region of interest" description="Disordered" evidence="1">
    <location>
        <begin position="105"/>
        <end position="134"/>
    </location>
</feature>
<dbReference type="Proteomes" id="UP000095280">
    <property type="component" value="Unplaced"/>
</dbReference>
<feature type="compositionally biased region" description="Low complexity" evidence="1">
    <location>
        <begin position="39"/>
        <end position="52"/>
    </location>
</feature>
<dbReference type="AlphaFoldDB" id="A0A1I8FQM9"/>
<proteinExistence type="predicted"/>
<accession>A0A1I8FQM9</accession>
<name>A0A1I8FQM9_9PLAT</name>
<feature type="region of interest" description="Disordered" evidence="1">
    <location>
        <begin position="1"/>
        <end position="55"/>
    </location>
</feature>
<evidence type="ECO:0000313" key="3">
    <source>
        <dbReference type="WBParaSite" id="maker-unitig_44519-snap-gene-0.2-mRNA-1"/>
    </source>
</evidence>
<keyword evidence="2" id="KW-1185">Reference proteome</keyword>
<sequence length="134" mass="14067">GLRSPSVPGGGNPTGFIKRPSLTGARASPGGLRHRENPAHPAFVRRPVPAAPGSMRAWPPAWTPARHRSSLAPPSVLDANELTVWRERADSAAFDQLLRSLHGPGVAPPHEATGAGSWWPTIRNSAEIPAGADS</sequence>